<dbReference type="SUPFAM" id="SSF56194">
    <property type="entry name" value="Uridine diphospho-N-Acetylenolpyruvylglucosamine reductase, MurB, C-terminal domain"/>
    <property type="match status" value="1"/>
</dbReference>
<comment type="cofactor">
    <cofactor evidence="1">
        <name>FAD</name>
        <dbReference type="ChEBI" id="CHEBI:57692"/>
    </cofactor>
</comment>
<dbReference type="Gene3D" id="3.90.78.10">
    <property type="entry name" value="UDP-N-acetylenolpyruvoylglucosamine reductase, C-terminal domain"/>
    <property type="match status" value="1"/>
</dbReference>
<gene>
    <name evidence="3" type="ORF">S01H1_14670</name>
</gene>
<dbReference type="InterPro" id="IPR003170">
    <property type="entry name" value="MurB"/>
</dbReference>
<dbReference type="Pfam" id="PF02873">
    <property type="entry name" value="MurB_C"/>
    <property type="match status" value="1"/>
</dbReference>
<dbReference type="PANTHER" id="PTHR21071:SF4">
    <property type="entry name" value="UDP-N-ACETYLENOLPYRUVOYLGLUCOSAMINE REDUCTASE"/>
    <property type="match status" value="1"/>
</dbReference>
<dbReference type="EMBL" id="BARS01007639">
    <property type="protein sequence ID" value="GAF67913.1"/>
    <property type="molecule type" value="Genomic_DNA"/>
</dbReference>
<dbReference type="GO" id="GO:0005829">
    <property type="term" value="C:cytosol"/>
    <property type="evidence" value="ECO:0007669"/>
    <property type="project" value="TreeGrafter"/>
</dbReference>
<dbReference type="GO" id="GO:0071555">
    <property type="term" value="P:cell wall organization"/>
    <property type="evidence" value="ECO:0007669"/>
    <property type="project" value="TreeGrafter"/>
</dbReference>
<sequence length="53" mass="5864">MKVGNAQVSLQHANFIINKGNATARDVISLIEKVRKKVEGKFAISLELELEVI</sequence>
<evidence type="ECO:0000259" key="2">
    <source>
        <dbReference type="Pfam" id="PF02873"/>
    </source>
</evidence>
<proteinExistence type="predicted"/>
<evidence type="ECO:0000256" key="1">
    <source>
        <dbReference type="ARBA" id="ARBA00001974"/>
    </source>
</evidence>
<dbReference type="GO" id="GO:0050660">
    <property type="term" value="F:flavin adenine dinucleotide binding"/>
    <property type="evidence" value="ECO:0007669"/>
    <property type="project" value="TreeGrafter"/>
</dbReference>
<protein>
    <recommendedName>
        <fullName evidence="2">UDP-N-acetylenolpyruvoylglucosamine reductase C-terminal domain-containing protein</fullName>
    </recommendedName>
</protein>
<organism evidence="3">
    <name type="scientific">marine sediment metagenome</name>
    <dbReference type="NCBI Taxonomy" id="412755"/>
    <lineage>
        <taxon>unclassified sequences</taxon>
        <taxon>metagenomes</taxon>
        <taxon>ecological metagenomes</taxon>
    </lineage>
</organism>
<dbReference type="InterPro" id="IPR011601">
    <property type="entry name" value="MurB_C"/>
</dbReference>
<dbReference type="PANTHER" id="PTHR21071">
    <property type="entry name" value="UDP-N-ACETYLENOLPYRUVOYLGLUCOSAMINE REDUCTASE"/>
    <property type="match status" value="1"/>
</dbReference>
<reference evidence="3" key="1">
    <citation type="journal article" date="2014" name="Front. Microbiol.">
        <title>High frequency of phylogenetically diverse reductive dehalogenase-homologous genes in deep subseafloor sedimentary metagenomes.</title>
        <authorList>
            <person name="Kawai M."/>
            <person name="Futagami T."/>
            <person name="Toyoda A."/>
            <person name="Takaki Y."/>
            <person name="Nishi S."/>
            <person name="Hori S."/>
            <person name="Arai W."/>
            <person name="Tsubouchi T."/>
            <person name="Morono Y."/>
            <person name="Uchiyama I."/>
            <person name="Ito T."/>
            <person name="Fujiyama A."/>
            <person name="Inagaki F."/>
            <person name="Takami H."/>
        </authorList>
    </citation>
    <scope>NUCLEOTIDE SEQUENCE</scope>
    <source>
        <strain evidence="3">Expedition CK06-06</strain>
    </source>
</reference>
<dbReference type="InterPro" id="IPR036635">
    <property type="entry name" value="MurB_C_sf"/>
</dbReference>
<comment type="caution">
    <text evidence="3">The sequence shown here is derived from an EMBL/GenBank/DDBJ whole genome shotgun (WGS) entry which is preliminary data.</text>
</comment>
<name>X0RGL2_9ZZZZ</name>
<dbReference type="GO" id="GO:0008762">
    <property type="term" value="F:UDP-N-acetylmuramate dehydrogenase activity"/>
    <property type="evidence" value="ECO:0007669"/>
    <property type="project" value="InterPro"/>
</dbReference>
<feature type="domain" description="UDP-N-acetylenolpyruvoylglucosamine reductase C-terminal" evidence="2">
    <location>
        <begin position="2"/>
        <end position="53"/>
    </location>
</feature>
<dbReference type="AlphaFoldDB" id="X0RGL2"/>
<accession>X0RGL2</accession>
<evidence type="ECO:0000313" key="3">
    <source>
        <dbReference type="EMBL" id="GAF67913.1"/>
    </source>
</evidence>